<evidence type="ECO:0000256" key="11">
    <source>
        <dbReference type="ARBA" id="ARBA00023015"/>
    </source>
</evidence>
<keyword evidence="5" id="KW-0158">Chromosome</keyword>
<evidence type="ECO:0000313" key="20">
    <source>
        <dbReference type="Ensembl" id="ENSSFOP00015055978.1"/>
    </source>
</evidence>
<reference evidence="20 21" key="1">
    <citation type="submission" date="2019-04" db="EMBL/GenBank/DDBJ databases">
        <authorList>
            <consortium name="Wellcome Sanger Institute Data Sharing"/>
        </authorList>
    </citation>
    <scope>NUCLEOTIDE SEQUENCE [LARGE SCALE GENOMIC DNA]</scope>
</reference>
<evidence type="ECO:0000256" key="2">
    <source>
        <dbReference type="ARBA" id="ARBA00004286"/>
    </source>
</evidence>
<feature type="region of interest" description="Disordered" evidence="18">
    <location>
        <begin position="2176"/>
        <end position="2223"/>
    </location>
</feature>
<feature type="region of interest" description="Disordered" evidence="18">
    <location>
        <begin position="1567"/>
        <end position="1588"/>
    </location>
</feature>
<sequence length="2242" mass="250241">MTFLTHFSSSPPPEIRRWGFLREKLLRFQRTHDFRATFEALTGGEWAWTYFAELGSHRQELLRQHVYRYLSAFLLDSGVQIESCHRYSSETNGAKITATRHWSVGERVEVLQGCIAELSPADSAVLRAGVNDFSVMYSTRKRCAQLWLGPAAFINHDCRPNCKFVPGDKNGACVKVIRPISPGEEITCYYGDSFFGEDNEMCECCTCERRGEGSFKQRERQSMSKDPAEASGQKYSLRETDLRLSREKGISAPRTFSALSNTAPPIKQSLGQRLKRTPLTFSNNSRGKMRVPNGWRQEERGRAAEKKNIAVPSLSHIVFKELRVQLHRLPDLPLQTSAYVIRSGTPKDLENCRPFAIPLPSSGQDKEGRERETLCSSPTPVHDFTTRLFVLSSRSAPGSDEHSVEMPFDLVEKSLPRVSTSSVQKNVCEHLSTSSALALPKDFVSSKKNVNSQSVYKSINLTGALDSGSAGGSKSKSEGYNSEAVTATTTTTECISLVSSGCISNVAYVHNSTYTGGEEYESSGIQQGGSRQLMDVRRDGCVKAHTPGTDRNLRVTKRSESSSPSNCSKRHTVCKPEVESMDQGHSNGPCISDSPPSAPCSLFSSFSSSSYVALPTPQQPLWSLFNRYLTVDLVRLSNVDADRAGQKAEKGDGEGMKEKVGGSNAGVEERQTETRVSRAQQNSKRRNGKNFGRLQGKKWLREFHFRAVDCTGTESDADCNVVANIPQVQGGNGKRTGCKAVECQTDLKAIKKQAEEGRKYKNENEGEQEKGCENTATMLSKCKGVAKKMRENIARDHASANDSEMLALSRDNICIREVKVLLSDIFKDLKGREEVQYVGTYRSHKGRDFESATDRVYVQLLKATKAKNNRRRSRGGKRQRKEKKLKVPLFTADRTISDQVDTLQPVSPQVLEHLPTDGVISEDPKPSFHLSPLVNYVVKSDCIPCLDPNPQAQAQTNIPLKKRMPRKEMDVEPEHGLNVASSEVFSRNVTQYFPKQNNDLNTREEGKGIGSEMKDSATEKEHSLSNHCKSGFKMMPVFRFKNATINRTFKQSATFKKLLFKVNCRKLVRRHRALMKRKRKKGTVAERKTEKCEKEGEGEKKSLIAILDGFESMAPQIEQSTGSKQKESPERSQRESVLGNDDLQLTENRKSQLPVSSSGHQKPSSLRICSSDSIDQNSEEQPLSAETQELTGVEGNDRCEREELMELQQQSEAQVLSNLNSCNVKDCYNFRFRFKRKKGEEWEVEKNVEGQENMVEINNPLTKSQYLEPFPAVVNSSSGVDFEKMKPVKVTSKQKQQCMGNVEEGRCLERMENIGGNEGGEESDKLVPFPNNIQKENCRTGEVHDRKGSDKEVDRLRLQNKDEMEKYALTETRNEVSFCNAFKGERSSLRIRLRRKAGEWAVDVEEKTQSLGRARQRDSERLSDMVKMEENVCCSLLEMRYGGKPKYQELKDDRSSCFLFKRKRNLKPKGLRCPNTKPFIGTLSLHTHHSAGEDTGGNWRLKKRRKIIADNGRVSRMQSRKKRVRQKGKKQKRTTCSNHNFHANNRLSSALTLEAANPLWSSDSSFHTDMNSTSLPLQPKPQSSPFLSERSLVADPSNVECCDELLDFQSLNLEGYYQITQQTSLESPLTEFCTLDGENQSASLNSPFPRSASDVWHAESAHLDAPSPGSNFSPRTDLECFPNFCCPKVEALSLNECHHSAKDVLKDCASDLSASMSEVQKIPPVIHPFLDKNQINPKKQDQRVHSLPLAGRSCCSVKESPLCDAASCPRYFSRSGPLSQVSSHNYNFGSRGKARSDCAQVQELVQNRGFAPSSKSESFYTTQTSTSVYDLGTQTQPVKSYHSTVGPKSELYLSTQTVSLGDTFRCAYDKNVGIFHNSDYSVKIQGCQQSQNVHAAHCQDAMAVRSHNFPCKSGYGDSGKGSLFYGASNSASGFHQGNFPECDFTPNLNKSLCHRDSVYLTSSKDTMTFEKQPPEKFHHCCSLSDKDISHLPKAFPLSNPVHVNYCSSHNKHPNQDKGRTLLHPENSPATCNMSACPDKCQLPFTKASSFTNCESSHLAYNPSLSSVDQQQPMCQHISPQIVRTQSSDQQVPVNKASSHCYSQASPCVLNFTGDHSVSLDYKDGREYLNYPCSTPTSYAYRCLMEPSGTQGRLVLEPCRPLSSNYSSFPSFGSSAGLGSLDDQGRRDVHESSQGAGQPLQCGARSLHASSHSLIPPHPDRKPKRLRLVVTEGTVDLDLQYAD</sequence>
<feature type="region of interest" description="Disordered" evidence="18">
    <location>
        <begin position="1116"/>
        <end position="1192"/>
    </location>
</feature>
<dbReference type="FunFam" id="2.170.270.10:FF:000006">
    <property type="entry name" value="Histone-lysine N-methyltransferase"/>
    <property type="match status" value="1"/>
</dbReference>
<feature type="region of interest" description="Disordered" evidence="18">
    <location>
        <begin position="997"/>
        <end position="1024"/>
    </location>
</feature>
<comment type="catalytic activity">
    <reaction evidence="16">
        <text>N(6),N(6)-dimethyl-L-lysyl(20)-[histone H4] + S-adenosyl-L-methionine = N(6),N(6),N(6)-trimethyl-L-lysyl(20)-[histone H4] + S-adenosyl-L-homocysteine + H(+)</text>
        <dbReference type="Rhea" id="RHEA:61992"/>
        <dbReference type="Rhea" id="RHEA-COMP:15556"/>
        <dbReference type="Rhea" id="RHEA-COMP:15998"/>
        <dbReference type="ChEBI" id="CHEBI:15378"/>
        <dbReference type="ChEBI" id="CHEBI:57856"/>
        <dbReference type="ChEBI" id="CHEBI:59789"/>
        <dbReference type="ChEBI" id="CHEBI:61961"/>
        <dbReference type="ChEBI" id="CHEBI:61976"/>
    </reaction>
    <physiologicalReaction direction="left-to-right" evidence="16">
        <dbReference type="Rhea" id="RHEA:61993"/>
    </physiologicalReaction>
</comment>
<keyword evidence="13" id="KW-0539">Nucleus</keyword>
<feature type="compositionally biased region" description="Polar residues" evidence="18">
    <location>
        <begin position="1143"/>
        <end position="1190"/>
    </location>
</feature>
<evidence type="ECO:0000256" key="14">
    <source>
        <dbReference type="ARBA" id="ARBA00031786"/>
    </source>
</evidence>
<evidence type="ECO:0000256" key="7">
    <source>
        <dbReference type="ARBA" id="ARBA00022603"/>
    </source>
</evidence>
<evidence type="ECO:0000259" key="19">
    <source>
        <dbReference type="PROSITE" id="PS50280"/>
    </source>
</evidence>
<keyword evidence="11" id="KW-0805">Transcription regulation</keyword>
<gene>
    <name evidence="20" type="primary">kmt5c</name>
</gene>
<evidence type="ECO:0000256" key="15">
    <source>
        <dbReference type="ARBA" id="ARBA00031835"/>
    </source>
</evidence>
<keyword evidence="9" id="KW-0949">S-adenosyl-L-methionine</keyword>
<feature type="compositionally biased region" description="Low complexity" evidence="18">
    <location>
        <begin position="1574"/>
        <end position="1588"/>
    </location>
</feature>
<feature type="region of interest" description="Disordered" evidence="18">
    <location>
        <begin position="865"/>
        <end position="884"/>
    </location>
</feature>
<dbReference type="Proteomes" id="UP000694397">
    <property type="component" value="Chromosome 8"/>
</dbReference>
<feature type="compositionally biased region" description="Basic and acidic residues" evidence="18">
    <location>
        <begin position="644"/>
        <end position="660"/>
    </location>
</feature>
<feature type="region of interest" description="Disordered" evidence="18">
    <location>
        <begin position="357"/>
        <end position="377"/>
    </location>
</feature>
<feature type="compositionally biased region" description="Basic and acidic residues" evidence="18">
    <location>
        <begin position="216"/>
        <end position="228"/>
    </location>
</feature>
<keyword evidence="21" id="KW-1185">Reference proteome</keyword>
<feature type="compositionally biased region" description="Basic and acidic residues" evidence="18">
    <location>
        <begin position="667"/>
        <end position="676"/>
    </location>
</feature>
<evidence type="ECO:0000256" key="1">
    <source>
        <dbReference type="ARBA" id="ARBA00004123"/>
    </source>
</evidence>
<dbReference type="GO" id="GO:0140944">
    <property type="term" value="F:histone H4K20 monomethyltransferase activity"/>
    <property type="evidence" value="ECO:0007669"/>
    <property type="project" value="UniProtKB-EC"/>
</dbReference>
<evidence type="ECO:0000256" key="16">
    <source>
        <dbReference type="ARBA" id="ARBA00048602"/>
    </source>
</evidence>
<feature type="region of interest" description="Disordered" evidence="18">
    <location>
        <begin position="1075"/>
        <end position="1098"/>
    </location>
</feature>
<dbReference type="SMART" id="SM00317">
    <property type="entry name" value="SET"/>
    <property type="match status" value="1"/>
</dbReference>
<dbReference type="Gene3D" id="2.170.270.10">
    <property type="entry name" value="SET domain"/>
    <property type="match status" value="1"/>
</dbReference>
<dbReference type="InterPro" id="IPR046341">
    <property type="entry name" value="SET_dom_sf"/>
</dbReference>
<evidence type="ECO:0000256" key="6">
    <source>
        <dbReference type="ARBA" id="ARBA00022491"/>
    </source>
</evidence>
<evidence type="ECO:0000256" key="3">
    <source>
        <dbReference type="ARBA" id="ARBA00012187"/>
    </source>
</evidence>
<reference evidence="20" key="3">
    <citation type="submission" date="2025-09" db="UniProtKB">
        <authorList>
            <consortium name="Ensembl"/>
        </authorList>
    </citation>
    <scope>IDENTIFICATION</scope>
</reference>
<evidence type="ECO:0000256" key="5">
    <source>
        <dbReference type="ARBA" id="ARBA00022454"/>
    </source>
</evidence>
<dbReference type="OrthoDB" id="6627536at2759"/>
<evidence type="ECO:0000313" key="21">
    <source>
        <dbReference type="Proteomes" id="UP000694397"/>
    </source>
</evidence>
<feature type="domain" description="SET" evidence="19">
    <location>
        <begin position="77"/>
        <end position="191"/>
    </location>
</feature>
<feature type="compositionally biased region" description="Basic and acidic residues" evidence="18">
    <location>
        <begin position="364"/>
        <end position="373"/>
    </location>
</feature>
<evidence type="ECO:0000256" key="4">
    <source>
        <dbReference type="ARBA" id="ARBA00012188"/>
    </source>
</evidence>
<feature type="region of interest" description="Disordered" evidence="18">
    <location>
        <begin position="216"/>
        <end position="235"/>
    </location>
</feature>
<dbReference type="GO" id="GO:0140941">
    <property type="term" value="F:histone H4K20me methyltransferase activity"/>
    <property type="evidence" value="ECO:0007669"/>
    <property type="project" value="UniProtKB-EC"/>
</dbReference>
<feature type="compositionally biased region" description="Basic and acidic residues" evidence="18">
    <location>
        <begin position="1001"/>
        <end position="1024"/>
    </location>
</feature>
<evidence type="ECO:0000256" key="12">
    <source>
        <dbReference type="ARBA" id="ARBA00023163"/>
    </source>
</evidence>
<dbReference type="PANTHER" id="PTHR12977">
    <property type="entry name" value="SUPPRESSOR OF VARIEGATION 4-20-RELATED"/>
    <property type="match status" value="1"/>
</dbReference>
<keyword evidence="8" id="KW-0808">Transferase</keyword>
<dbReference type="EC" id="2.1.1.362" evidence="4"/>
<dbReference type="Ensembl" id="ENSSFOT00015072130.1">
    <property type="protein sequence ID" value="ENSSFOP00015055978.1"/>
    <property type="gene ID" value="ENSSFOG00015008664.2"/>
</dbReference>
<name>A0A8C9U1Q2_SCLFO</name>
<evidence type="ECO:0000256" key="9">
    <source>
        <dbReference type="ARBA" id="ARBA00022691"/>
    </source>
</evidence>
<dbReference type="GO" id="GO:0032259">
    <property type="term" value="P:methylation"/>
    <property type="evidence" value="ECO:0007669"/>
    <property type="project" value="UniProtKB-KW"/>
</dbReference>
<dbReference type="GO" id="GO:0005634">
    <property type="term" value="C:nucleus"/>
    <property type="evidence" value="ECO:0007669"/>
    <property type="project" value="UniProtKB-SubCell"/>
</dbReference>
<comment type="catalytic activity">
    <reaction evidence="17">
        <text>N(6)-methyl-L-lysyl(20)-[histone H4] + S-adenosyl-L-methionine = N(6),N(6)-dimethyl-L-lysyl(20)-[histone H4] + S-adenosyl-L-homocysteine + H(+)</text>
        <dbReference type="Rhea" id="RHEA:60348"/>
        <dbReference type="Rhea" id="RHEA-COMP:15555"/>
        <dbReference type="Rhea" id="RHEA-COMP:15556"/>
        <dbReference type="ChEBI" id="CHEBI:15378"/>
        <dbReference type="ChEBI" id="CHEBI:57856"/>
        <dbReference type="ChEBI" id="CHEBI:59789"/>
        <dbReference type="ChEBI" id="CHEBI:61929"/>
        <dbReference type="ChEBI" id="CHEBI:61976"/>
        <dbReference type="EC" id="2.1.1.362"/>
    </reaction>
    <physiologicalReaction direction="left-to-right" evidence="17">
        <dbReference type="Rhea" id="RHEA:60349"/>
    </physiologicalReaction>
</comment>
<dbReference type="InterPro" id="IPR039977">
    <property type="entry name" value="Suv4-20/Set9"/>
</dbReference>
<dbReference type="PANTHER" id="PTHR12977:SF4">
    <property type="entry name" value="HISTONE-LYSINE N-METHYLTRANSFERASE KMT5B"/>
    <property type="match status" value="1"/>
</dbReference>
<dbReference type="PROSITE" id="PS50280">
    <property type="entry name" value="SET"/>
    <property type="match status" value="1"/>
</dbReference>
<dbReference type="InterPro" id="IPR025790">
    <property type="entry name" value="Suv4-20_animal"/>
</dbReference>
<accession>A0A8C9U1Q2</accession>
<feature type="compositionally biased region" description="Basic and acidic residues" evidence="18">
    <location>
        <begin position="1083"/>
        <end position="1098"/>
    </location>
</feature>
<feature type="compositionally biased region" description="Basic and acidic residues" evidence="18">
    <location>
        <begin position="1124"/>
        <end position="1134"/>
    </location>
</feature>
<proteinExistence type="predicted"/>
<reference evidence="20" key="2">
    <citation type="submission" date="2025-08" db="UniProtKB">
        <authorList>
            <consortium name="Ensembl"/>
        </authorList>
    </citation>
    <scope>IDENTIFICATION</scope>
</reference>
<evidence type="ECO:0000256" key="17">
    <source>
        <dbReference type="ARBA" id="ARBA00048710"/>
    </source>
</evidence>
<evidence type="ECO:0000256" key="10">
    <source>
        <dbReference type="ARBA" id="ARBA00022853"/>
    </source>
</evidence>
<dbReference type="Pfam" id="PF00856">
    <property type="entry name" value="SET"/>
    <property type="match status" value="1"/>
</dbReference>
<evidence type="ECO:0000256" key="8">
    <source>
        <dbReference type="ARBA" id="ARBA00022679"/>
    </source>
</evidence>
<keyword evidence="7" id="KW-0489">Methyltransferase</keyword>
<dbReference type="GeneTree" id="ENSGT00940000161700"/>
<evidence type="ECO:0000256" key="18">
    <source>
        <dbReference type="SAM" id="MobiDB-lite"/>
    </source>
</evidence>
<dbReference type="Gene3D" id="1.10.10.1700">
    <property type="entry name" value="Histone-lysine N-methyltransferase"/>
    <property type="match status" value="1"/>
</dbReference>
<comment type="subcellular location">
    <subcellularLocation>
        <location evidence="2">Chromosome</location>
    </subcellularLocation>
    <subcellularLocation>
        <location evidence="1">Nucleus</location>
    </subcellularLocation>
</comment>
<keyword evidence="12" id="KW-0804">Transcription</keyword>
<dbReference type="EC" id="2.1.1.361" evidence="3"/>
<keyword evidence="6" id="KW-0678">Repressor</keyword>
<protein>
    <recommendedName>
        <fullName evidence="14">[histone H4]-N-methyl-L-lysine20 N-methyltransferase KMT5B</fullName>
        <ecNumber evidence="3">2.1.1.361</ecNumber>
        <ecNumber evidence="4">2.1.1.362</ecNumber>
    </recommendedName>
    <alternativeName>
        <fullName evidence="15">[histone H4]-lysine20 N-methyltransferase KMT5B</fullName>
    </alternativeName>
</protein>
<evidence type="ECO:0000256" key="13">
    <source>
        <dbReference type="ARBA" id="ARBA00023242"/>
    </source>
</evidence>
<dbReference type="PROSITE" id="PS51570">
    <property type="entry name" value="SAM_MT43_SUVAR420_2"/>
    <property type="match status" value="1"/>
</dbReference>
<feature type="region of interest" description="Disordered" evidence="18">
    <location>
        <begin position="644"/>
        <end position="691"/>
    </location>
</feature>
<dbReference type="InterPro" id="IPR001214">
    <property type="entry name" value="SET_dom"/>
</dbReference>
<dbReference type="GO" id="GO:0005694">
    <property type="term" value="C:chromosome"/>
    <property type="evidence" value="ECO:0007669"/>
    <property type="project" value="UniProtKB-SubCell"/>
</dbReference>
<dbReference type="InterPro" id="IPR041938">
    <property type="entry name" value="Hist-Lys_N-MTase_N"/>
</dbReference>
<dbReference type="SUPFAM" id="SSF82199">
    <property type="entry name" value="SET domain"/>
    <property type="match status" value="1"/>
</dbReference>
<organism evidence="20 21">
    <name type="scientific">Scleropages formosus</name>
    <name type="common">Asian bonytongue</name>
    <name type="synonym">Osteoglossum formosum</name>
    <dbReference type="NCBI Taxonomy" id="113540"/>
    <lineage>
        <taxon>Eukaryota</taxon>
        <taxon>Metazoa</taxon>
        <taxon>Chordata</taxon>
        <taxon>Craniata</taxon>
        <taxon>Vertebrata</taxon>
        <taxon>Euteleostomi</taxon>
        <taxon>Actinopterygii</taxon>
        <taxon>Neopterygii</taxon>
        <taxon>Teleostei</taxon>
        <taxon>Osteoglossocephala</taxon>
        <taxon>Osteoglossomorpha</taxon>
        <taxon>Osteoglossiformes</taxon>
        <taxon>Osteoglossidae</taxon>
        <taxon>Scleropages</taxon>
    </lineage>
</organism>
<keyword evidence="10" id="KW-0156">Chromatin regulator</keyword>